<feature type="region of interest" description="Disordered" evidence="1">
    <location>
        <begin position="370"/>
        <end position="436"/>
    </location>
</feature>
<feature type="compositionally biased region" description="Polar residues" evidence="1">
    <location>
        <begin position="404"/>
        <end position="417"/>
    </location>
</feature>
<feature type="chain" id="PRO_5041246471" evidence="2">
    <location>
        <begin position="17"/>
        <end position="1222"/>
    </location>
</feature>
<gene>
    <name evidence="3" type="ORF">K0M31_008768</name>
</gene>
<evidence type="ECO:0000256" key="1">
    <source>
        <dbReference type="SAM" id="MobiDB-lite"/>
    </source>
</evidence>
<evidence type="ECO:0000256" key="2">
    <source>
        <dbReference type="SAM" id="SignalP"/>
    </source>
</evidence>
<reference evidence="3" key="1">
    <citation type="submission" date="2021-10" db="EMBL/GenBank/DDBJ databases">
        <title>Melipona bicolor Genome sequencing and assembly.</title>
        <authorList>
            <person name="Araujo N.S."/>
            <person name="Arias M.C."/>
        </authorList>
    </citation>
    <scope>NUCLEOTIDE SEQUENCE</scope>
    <source>
        <strain evidence="3">USP_2M_L1-L4_2017</strain>
        <tissue evidence="3">Whole body</tissue>
    </source>
</reference>
<feature type="signal peptide" evidence="2">
    <location>
        <begin position="1"/>
        <end position="16"/>
    </location>
</feature>
<keyword evidence="4" id="KW-1185">Reference proteome</keyword>
<feature type="region of interest" description="Disordered" evidence="1">
    <location>
        <begin position="1157"/>
        <end position="1208"/>
    </location>
</feature>
<keyword evidence="2" id="KW-0732">Signal</keyword>
<sequence length="1222" mass="135411">MKIYLILGLLCMGVNGEKKINLDDIERDNLKAEGISKSGITQPEGSKYLAKPVIDQQQYQIPNQYRGPPPPPPPSSSVTYVTPPPVQNYPTETFVQPGKYARKEQIYQQQNNYQEQILPERYYNEYQQQPLLFPKRIAPNVYESQQLAYQPEVNVGNQLPVSSVQQKVVSSKFAKNVNKDQEYINIPMMHLFTYYPNLDVNSGKTNGLFVPQLATTATNHISIPVYTSTLSQRPVVSARPTYEIQYTPKQNAVSNKVTKGAVYTAPVNPKKFSGSPILSVPADTPADQTYAQGRQFLYTQAYIAPSQPQYVSQLIYAQPTAVYMQATPVYSDVYVHPSNYDQDNSLQGSARYTTPVEQLQSTVAIADELPNQGLGQQSSQSVTQNYIKGEPDEPNTDLVPPQIPSQDFKSDTASVSSQDEELLPEQNHVTSSEPRSLLDSYVPSNVIAAQDSSSGETIIVVSLSWFERRHIRWDVAATASSVPNTREKIKSQACRFKVDPGIMKILAIHIPAIFLVIVLVGFCSSNVAVETNSDEDTVSKRSEESKEEEQSDLPILPPIILLDFGNNTEDENVTSEEKSKRTVNDGLGYGLSKNTVQMRRYNYYFPAGKSGTTVSIEESISPFLPKTIIERVQPGNQKGHFADINGPSQTDARHLNFDQSARSQPVFGLRTQPQKTVGSSSSESYQNFFATPKPPASSFAIQNPGYRSNNFPTTTQSPLAVSVTETLRYVTPTPANFANPQSGSLNYVTADPFSHNGNGRTHTSQRQNIQSNINSHGFGTVSQSVESTTATPFNYDPLHLRSAGSPLSNTRPRYTVENGIRYENKIFWKYPDGRVSDVPPATYVEYQRPSTQQLAKSQDPRSIYEGSSPTENGVLSQGPVQFPTVSGEQTGGEGNPFVSAESFSASLPQQQVYRLGYQNLVNQRQHANLPQQRQPTSYSFSSSSVSSERTKPSSIRSNVNYSSRNRQTSSRYMVNSPNPEYTTEPTVNSTASLDSISTSSSIVRPSSRTNHDPKIRDYLDTILGGNGEPVKQGFSGNDLNSYSNLQYSDLLSYNPSISEYVRNPSSILNVRPTFVQAGNSLIPVIILRVDGASPIQTKDTQNINLKALLQQYLIQYAKSIQQLAQPSTYNLGTESFPRRSAIGSDKSPVLDLIRLAEGDERQPPSYQSNSYVGKSSYETSNVGDSQDFTSSRYVERSTGRQKTKSVQILDNPKYSATYKVNK</sequence>
<evidence type="ECO:0000313" key="4">
    <source>
        <dbReference type="Proteomes" id="UP001177670"/>
    </source>
</evidence>
<organism evidence="3 4">
    <name type="scientific">Melipona bicolor</name>
    <dbReference type="NCBI Taxonomy" id="60889"/>
    <lineage>
        <taxon>Eukaryota</taxon>
        <taxon>Metazoa</taxon>
        <taxon>Ecdysozoa</taxon>
        <taxon>Arthropoda</taxon>
        <taxon>Hexapoda</taxon>
        <taxon>Insecta</taxon>
        <taxon>Pterygota</taxon>
        <taxon>Neoptera</taxon>
        <taxon>Endopterygota</taxon>
        <taxon>Hymenoptera</taxon>
        <taxon>Apocrita</taxon>
        <taxon>Aculeata</taxon>
        <taxon>Apoidea</taxon>
        <taxon>Anthophila</taxon>
        <taxon>Apidae</taxon>
        <taxon>Melipona</taxon>
    </lineage>
</organism>
<proteinExistence type="predicted"/>
<feature type="compositionally biased region" description="Low complexity" evidence="1">
    <location>
        <begin position="937"/>
        <end position="947"/>
    </location>
</feature>
<feature type="compositionally biased region" description="Polar residues" evidence="1">
    <location>
        <begin position="1164"/>
        <end position="1192"/>
    </location>
</feature>
<comment type="caution">
    <text evidence="3">The sequence shown here is derived from an EMBL/GenBank/DDBJ whole genome shotgun (WGS) entry which is preliminary data.</text>
</comment>
<feature type="compositionally biased region" description="Polar residues" evidence="1">
    <location>
        <begin position="373"/>
        <end position="386"/>
    </location>
</feature>
<feature type="region of interest" description="Disordered" evidence="1">
    <location>
        <begin position="848"/>
        <end position="900"/>
    </location>
</feature>
<dbReference type="Proteomes" id="UP001177670">
    <property type="component" value="Unassembled WGS sequence"/>
</dbReference>
<dbReference type="EMBL" id="JAHYIQ010000021">
    <property type="protein sequence ID" value="KAK1123135.1"/>
    <property type="molecule type" value="Genomic_DNA"/>
</dbReference>
<feature type="region of interest" description="Disordered" evidence="1">
    <location>
        <begin position="927"/>
        <end position="1014"/>
    </location>
</feature>
<feature type="compositionally biased region" description="Polar residues" evidence="1">
    <location>
        <begin position="955"/>
        <end position="988"/>
    </location>
</feature>
<feature type="compositionally biased region" description="Polar residues" evidence="1">
    <location>
        <begin position="865"/>
        <end position="888"/>
    </location>
</feature>
<feature type="compositionally biased region" description="Polar residues" evidence="1">
    <location>
        <begin position="927"/>
        <end position="936"/>
    </location>
</feature>
<name>A0AA40KK14_9HYME</name>
<accession>A0AA40KK14</accession>
<feature type="compositionally biased region" description="Low complexity" evidence="1">
    <location>
        <begin position="989"/>
        <end position="1008"/>
    </location>
</feature>
<dbReference type="AlphaFoldDB" id="A0AA40KK14"/>
<protein>
    <submittedName>
        <fullName evidence="3">Uncharacterized protein</fullName>
    </submittedName>
</protein>
<evidence type="ECO:0000313" key="3">
    <source>
        <dbReference type="EMBL" id="KAK1123135.1"/>
    </source>
</evidence>